<dbReference type="PANTHER" id="PTHR15350:SF5">
    <property type="entry name" value="COP9 SIGNALOSOME COMPLEX SUBUNIT 7"/>
    <property type="match status" value="1"/>
</dbReference>
<reference evidence="3 4" key="1">
    <citation type="submission" date="2024-01" db="EMBL/GenBank/DDBJ databases">
        <title>The complete chloroplast genome sequence of Lithospermum erythrorhizon: insights into the phylogenetic relationship among Boraginaceae species and the maternal lineages of purple gromwells.</title>
        <authorList>
            <person name="Okada T."/>
            <person name="Watanabe K."/>
        </authorList>
    </citation>
    <scope>NUCLEOTIDE SEQUENCE [LARGE SCALE GENOMIC DNA]</scope>
</reference>
<protein>
    <submittedName>
        <fullName evidence="3">Uncharacterized protein</fullName>
    </submittedName>
</protein>
<dbReference type="InterPro" id="IPR045237">
    <property type="entry name" value="COPS7/eIF3m"/>
</dbReference>
<dbReference type="EMBL" id="BAABME010001145">
    <property type="protein sequence ID" value="GAA0147817.1"/>
    <property type="molecule type" value="Genomic_DNA"/>
</dbReference>
<feature type="region of interest" description="Disordered" evidence="2">
    <location>
        <begin position="107"/>
        <end position="129"/>
    </location>
</feature>
<dbReference type="PANTHER" id="PTHR15350">
    <property type="entry name" value="COP9 SIGNALOSOME COMPLEX SUBUNIT 7/DENDRITIC CELL PROTEIN GA17"/>
    <property type="match status" value="1"/>
</dbReference>
<evidence type="ECO:0000256" key="2">
    <source>
        <dbReference type="SAM" id="MobiDB-lite"/>
    </source>
</evidence>
<evidence type="ECO:0000256" key="1">
    <source>
        <dbReference type="ARBA" id="ARBA00022790"/>
    </source>
</evidence>
<gene>
    <name evidence="3" type="ORF">LIER_07426</name>
</gene>
<organism evidence="3 4">
    <name type="scientific">Lithospermum erythrorhizon</name>
    <name type="common">Purple gromwell</name>
    <name type="synonym">Lithospermum officinale var. erythrorhizon</name>
    <dbReference type="NCBI Taxonomy" id="34254"/>
    <lineage>
        <taxon>Eukaryota</taxon>
        <taxon>Viridiplantae</taxon>
        <taxon>Streptophyta</taxon>
        <taxon>Embryophyta</taxon>
        <taxon>Tracheophyta</taxon>
        <taxon>Spermatophyta</taxon>
        <taxon>Magnoliopsida</taxon>
        <taxon>eudicotyledons</taxon>
        <taxon>Gunneridae</taxon>
        <taxon>Pentapetalae</taxon>
        <taxon>asterids</taxon>
        <taxon>lamiids</taxon>
        <taxon>Boraginales</taxon>
        <taxon>Boraginaceae</taxon>
        <taxon>Boraginoideae</taxon>
        <taxon>Lithospermeae</taxon>
        <taxon>Lithospermum</taxon>
    </lineage>
</organism>
<name>A0AAV3P807_LITER</name>
<dbReference type="AlphaFoldDB" id="A0AAV3P807"/>
<accession>A0AAV3P807</accession>
<sequence>MYSVFVVYLSCNFFCWSSEVHHLISSLSISTILPYDMLMRELDVTNVRELEDFLINECMYVIKWADCMSQFDKKHRKEVEERVEERKKTLSFKADVDFRGHEEIFAESGGVMDHEEDRTRPKRRRQPLG</sequence>
<comment type="caution">
    <text evidence="3">The sequence shown here is derived from an EMBL/GenBank/DDBJ whole genome shotgun (WGS) entry which is preliminary data.</text>
</comment>
<keyword evidence="1" id="KW-0736">Signalosome</keyword>
<evidence type="ECO:0000313" key="3">
    <source>
        <dbReference type="EMBL" id="GAA0147817.1"/>
    </source>
</evidence>
<feature type="compositionally biased region" description="Basic residues" evidence="2">
    <location>
        <begin position="120"/>
        <end position="129"/>
    </location>
</feature>
<dbReference type="GO" id="GO:0008180">
    <property type="term" value="C:COP9 signalosome"/>
    <property type="evidence" value="ECO:0007669"/>
    <property type="project" value="UniProtKB-KW"/>
</dbReference>
<proteinExistence type="predicted"/>
<dbReference type="Proteomes" id="UP001454036">
    <property type="component" value="Unassembled WGS sequence"/>
</dbReference>
<keyword evidence="4" id="KW-1185">Reference proteome</keyword>
<evidence type="ECO:0000313" key="4">
    <source>
        <dbReference type="Proteomes" id="UP001454036"/>
    </source>
</evidence>